<evidence type="ECO:0000256" key="1">
    <source>
        <dbReference type="ARBA" id="ARBA00022679"/>
    </source>
</evidence>
<gene>
    <name evidence="3" type="ORF">JHE00_01095</name>
</gene>
<dbReference type="InterPro" id="IPR029044">
    <property type="entry name" value="Nucleotide-diphossugar_trans"/>
</dbReference>
<dbReference type="Gene3D" id="3.90.550.10">
    <property type="entry name" value="Spore Coat Polysaccharide Biosynthesis Protein SpsA, Chain A"/>
    <property type="match status" value="1"/>
</dbReference>
<dbReference type="InterPro" id="IPR025877">
    <property type="entry name" value="MobA-like_NTP_Trfase"/>
</dbReference>
<dbReference type="PANTHER" id="PTHR19136">
    <property type="entry name" value="MOLYBDENUM COFACTOR GUANYLYLTRANSFERASE"/>
    <property type="match status" value="1"/>
</dbReference>
<feature type="domain" description="MobA-like NTP transferase" evidence="2">
    <location>
        <begin position="10"/>
        <end position="153"/>
    </location>
</feature>
<dbReference type="AlphaFoldDB" id="A0A934QLI9"/>
<dbReference type="GO" id="GO:0016779">
    <property type="term" value="F:nucleotidyltransferase activity"/>
    <property type="evidence" value="ECO:0007669"/>
    <property type="project" value="UniProtKB-ARBA"/>
</dbReference>
<dbReference type="RefSeq" id="WP_200313818.1">
    <property type="nucleotide sequence ID" value="NZ_JAENJH010000001.1"/>
</dbReference>
<sequence>MSRTPPPLAGVVLAGGAARRLGGVDKPMLEVGGMPLLLRVVAALHEADPVVVVGPRREGVPGVLWTREEPAGSGPVAALAAGLSLVERDAERDVVAVLAADLAAVTSRTVGRLRSALGEHADGAVLVDDEGRRQWLLGVWRTPALRAALPADPAGASVRRTLGGLSIVDVPALPGESADVDTPEDLSSP</sequence>
<keyword evidence="4" id="KW-1185">Reference proteome</keyword>
<dbReference type="Proteomes" id="UP000635245">
    <property type="component" value="Unassembled WGS sequence"/>
</dbReference>
<evidence type="ECO:0000313" key="4">
    <source>
        <dbReference type="Proteomes" id="UP000635245"/>
    </source>
</evidence>
<name>A0A934QLI9_9PSEU</name>
<dbReference type="SUPFAM" id="SSF53448">
    <property type="entry name" value="Nucleotide-diphospho-sugar transferases"/>
    <property type="match status" value="1"/>
</dbReference>
<proteinExistence type="predicted"/>
<organism evidence="3 4">
    <name type="scientific">Prauserella cavernicola</name>
    <dbReference type="NCBI Taxonomy" id="2800127"/>
    <lineage>
        <taxon>Bacteria</taxon>
        <taxon>Bacillati</taxon>
        <taxon>Actinomycetota</taxon>
        <taxon>Actinomycetes</taxon>
        <taxon>Pseudonocardiales</taxon>
        <taxon>Pseudonocardiaceae</taxon>
        <taxon>Prauserella</taxon>
    </lineage>
</organism>
<accession>A0A934QLI9</accession>
<dbReference type="Pfam" id="PF12804">
    <property type="entry name" value="NTP_transf_3"/>
    <property type="match status" value="1"/>
</dbReference>
<reference evidence="3" key="1">
    <citation type="submission" date="2020-12" db="EMBL/GenBank/DDBJ databases">
        <title>Prauserella sp. ASG 168, a novel actinomycete isolated from cave rock.</title>
        <authorList>
            <person name="Suriyachadkun C."/>
        </authorList>
    </citation>
    <scope>NUCLEOTIDE SEQUENCE</scope>
    <source>
        <strain evidence="3">ASG 168</strain>
    </source>
</reference>
<keyword evidence="1 3" id="KW-0808">Transferase</keyword>
<dbReference type="PANTHER" id="PTHR19136:SF81">
    <property type="entry name" value="MOLYBDENUM COFACTOR GUANYLYLTRANSFERASE"/>
    <property type="match status" value="1"/>
</dbReference>
<dbReference type="EMBL" id="JAENJH010000001">
    <property type="protein sequence ID" value="MBK1782902.1"/>
    <property type="molecule type" value="Genomic_DNA"/>
</dbReference>
<evidence type="ECO:0000313" key="3">
    <source>
        <dbReference type="EMBL" id="MBK1782902.1"/>
    </source>
</evidence>
<evidence type="ECO:0000259" key="2">
    <source>
        <dbReference type="Pfam" id="PF12804"/>
    </source>
</evidence>
<comment type="caution">
    <text evidence="3">The sequence shown here is derived from an EMBL/GenBank/DDBJ whole genome shotgun (WGS) entry which is preliminary data.</text>
</comment>
<protein>
    <submittedName>
        <fullName evidence="3">NTP transferase domain-containing protein</fullName>
    </submittedName>
</protein>